<feature type="compositionally biased region" description="Polar residues" evidence="3">
    <location>
        <begin position="285"/>
        <end position="301"/>
    </location>
</feature>
<dbReference type="Pfam" id="PF00595">
    <property type="entry name" value="PDZ"/>
    <property type="match status" value="1"/>
</dbReference>
<dbReference type="SMART" id="SM00228">
    <property type="entry name" value="PDZ"/>
    <property type="match status" value="1"/>
</dbReference>
<dbReference type="Proteomes" id="UP000252519">
    <property type="component" value="Unassembled WGS sequence"/>
</dbReference>
<accession>A0A368H1P2</accession>
<dbReference type="EMBL" id="JOJR01000030">
    <property type="protein sequence ID" value="RCN49688.1"/>
    <property type="molecule type" value="Genomic_DNA"/>
</dbReference>
<evidence type="ECO:0000313" key="6">
    <source>
        <dbReference type="Proteomes" id="UP000252519"/>
    </source>
</evidence>
<dbReference type="OrthoDB" id="447516at2759"/>
<comment type="subcellular location">
    <subcellularLocation>
        <location evidence="1">Nucleus</location>
    </subcellularLocation>
</comment>
<evidence type="ECO:0000259" key="4">
    <source>
        <dbReference type="PROSITE" id="PS50106"/>
    </source>
</evidence>
<dbReference type="GO" id="GO:0005737">
    <property type="term" value="C:cytoplasm"/>
    <property type="evidence" value="ECO:0007669"/>
    <property type="project" value="TreeGrafter"/>
</dbReference>
<feature type="compositionally biased region" description="Basic and acidic residues" evidence="3">
    <location>
        <begin position="363"/>
        <end position="375"/>
    </location>
</feature>
<dbReference type="InterPro" id="IPR052082">
    <property type="entry name" value="Myelin_sheath_structural"/>
</dbReference>
<evidence type="ECO:0000256" key="1">
    <source>
        <dbReference type="ARBA" id="ARBA00004123"/>
    </source>
</evidence>
<reference evidence="5 6" key="1">
    <citation type="submission" date="2014-10" db="EMBL/GenBank/DDBJ databases">
        <title>Draft genome of the hookworm Ancylostoma caninum.</title>
        <authorList>
            <person name="Mitreva M."/>
        </authorList>
    </citation>
    <scope>NUCLEOTIDE SEQUENCE [LARGE SCALE GENOMIC DNA]</scope>
    <source>
        <strain evidence="5 6">Baltimore</strain>
    </source>
</reference>
<feature type="compositionally biased region" description="Basic and acidic residues" evidence="3">
    <location>
        <begin position="195"/>
        <end position="219"/>
    </location>
</feature>
<feature type="region of interest" description="Disordered" evidence="3">
    <location>
        <begin position="314"/>
        <end position="451"/>
    </location>
</feature>
<dbReference type="PROSITE" id="PS50106">
    <property type="entry name" value="PDZ"/>
    <property type="match status" value="1"/>
</dbReference>
<dbReference type="AlphaFoldDB" id="A0A368H1P2"/>
<dbReference type="PANTHER" id="PTHR23348:SF16">
    <property type="entry name" value="LEUCINE RICH REPEAT FAMILY PROTEIN"/>
    <property type="match status" value="1"/>
</dbReference>
<dbReference type="Gene3D" id="2.30.42.10">
    <property type="match status" value="1"/>
</dbReference>
<feature type="region of interest" description="Disordered" evidence="3">
    <location>
        <begin position="265"/>
        <end position="301"/>
    </location>
</feature>
<gene>
    <name evidence="5" type="ORF">ANCCAN_04144</name>
</gene>
<comment type="caution">
    <text evidence="5">The sequence shown here is derived from an EMBL/GenBank/DDBJ whole genome shotgun (WGS) entry which is preliminary data.</text>
</comment>
<dbReference type="InterPro" id="IPR001478">
    <property type="entry name" value="PDZ"/>
</dbReference>
<evidence type="ECO:0000313" key="5">
    <source>
        <dbReference type="EMBL" id="RCN49688.1"/>
    </source>
</evidence>
<feature type="region of interest" description="Disordered" evidence="3">
    <location>
        <begin position="185"/>
        <end position="219"/>
    </location>
</feature>
<name>A0A368H1P2_ANCCA</name>
<keyword evidence="6" id="KW-1185">Reference proteome</keyword>
<organism evidence="5 6">
    <name type="scientific">Ancylostoma caninum</name>
    <name type="common">Dog hookworm</name>
    <dbReference type="NCBI Taxonomy" id="29170"/>
    <lineage>
        <taxon>Eukaryota</taxon>
        <taxon>Metazoa</taxon>
        <taxon>Ecdysozoa</taxon>
        <taxon>Nematoda</taxon>
        <taxon>Chromadorea</taxon>
        <taxon>Rhabditida</taxon>
        <taxon>Rhabditina</taxon>
        <taxon>Rhabditomorpha</taxon>
        <taxon>Strongyloidea</taxon>
        <taxon>Ancylostomatidae</taxon>
        <taxon>Ancylostomatinae</taxon>
        <taxon>Ancylostoma</taxon>
    </lineage>
</organism>
<evidence type="ECO:0000256" key="3">
    <source>
        <dbReference type="SAM" id="MobiDB-lite"/>
    </source>
</evidence>
<dbReference type="PANTHER" id="PTHR23348">
    <property type="entry name" value="PERIAXIN/AHNAK"/>
    <property type="match status" value="1"/>
</dbReference>
<dbReference type="InterPro" id="IPR036034">
    <property type="entry name" value="PDZ_sf"/>
</dbReference>
<dbReference type="SUPFAM" id="SSF50156">
    <property type="entry name" value="PDZ domain-like"/>
    <property type="match status" value="1"/>
</dbReference>
<dbReference type="STRING" id="29170.A0A368H1P2"/>
<evidence type="ECO:0000256" key="2">
    <source>
        <dbReference type="ARBA" id="ARBA00023242"/>
    </source>
</evidence>
<dbReference type="GO" id="GO:0043484">
    <property type="term" value="P:regulation of RNA splicing"/>
    <property type="evidence" value="ECO:0007669"/>
    <property type="project" value="TreeGrafter"/>
</dbReference>
<keyword evidence="2" id="KW-0539">Nucleus</keyword>
<feature type="compositionally biased region" description="Basic and acidic residues" evidence="3">
    <location>
        <begin position="409"/>
        <end position="432"/>
    </location>
</feature>
<dbReference type="CDD" id="cd00136">
    <property type="entry name" value="PDZ_canonical"/>
    <property type="match status" value="1"/>
</dbReference>
<sequence length="462" mass="51073">MFFLEVGTKTIEAAVYTNGTCDIEGKHCGTQAKVSQKDQVTMIDSFKLPRKFLDTGTQKSFSVENVNEASGKVGVLLKSEDAAGFGMTIQGNMNEGIYVKEVVPMGAADQTGNILPGDRIKTLSICFDNMVYEDALTLLSYASPYRVKFELERKIETPPPMDDEIANARLHPLFRSNTLTHIQFNPISTASPRASPDELSEKTERTTSPADDKTAPIDAQKSEDIELVEQKTEQSLVNAVPTEPLLTKVISEVADSTTIDTDLSKMESSDYASDNTSEYRESESDYGNGSQLMLSPQNSQHTISDRIEITDVIADKPMASPTPLPPRVEYCKSLPPKSKPIVSRSPSPKLRIVSKTPSPVPPIKEEIHERERPIIERSPSPRKTPQNSRIPSAPSMRAPESQQGAPEFTEARTSRIPKRNDSIKTPIIERKLPQLPKSVTQRSHSSEDKVSATLTYVDLPLW</sequence>
<proteinExistence type="predicted"/>
<feature type="domain" description="PDZ" evidence="4">
    <location>
        <begin position="74"/>
        <end position="139"/>
    </location>
</feature>
<protein>
    <recommendedName>
        <fullName evidence="4">PDZ domain-containing protein</fullName>
    </recommendedName>
</protein>
<dbReference type="GO" id="GO:0005634">
    <property type="term" value="C:nucleus"/>
    <property type="evidence" value="ECO:0007669"/>
    <property type="project" value="UniProtKB-SubCell"/>
</dbReference>